<gene>
    <name evidence="1" type="ORF">BpHYR1_001058</name>
</gene>
<sequence length="84" mass="9743">MESTKKSNNFSEQQKNLSSFQNFQIVQKIKQKLFNKLYQYIYSAVCGLASNKGSMNMLPELKKGLEWFSGLLSGIFFKDKIKIH</sequence>
<proteinExistence type="predicted"/>
<evidence type="ECO:0000313" key="2">
    <source>
        <dbReference type="Proteomes" id="UP000276133"/>
    </source>
</evidence>
<accession>A0A3M7QMJ6</accession>
<keyword evidence="2" id="KW-1185">Reference proteome</keyword>
<comment type="caution">
    <text evidence="1">The sequence shown here is derived from an EMBL/GenBank/DDBJ whole genome shotgun (WGS) entry which is preliminary data.</text>
</comment>
<name>A0A3M7QMJ6_BRAPC</name>
<dbReference type="AlphaFoldDB" id="A0A3M7QMJ6"/>
<dbReference type="Proteomes" id="UP000276133">
    <property type="component" value="Unassembled WGS sequence"/>
</dbReference>
<evidence type="ECO:0000313" key="1">
    <source>
        <dbReference type="EMBL" id="RNA12667.1"/>
    </source>
</evidence>
<dbReference type="EMBL" id="REGN01005641">
    <property type="protein sequence ID" value="RNA12667.1"/>
    <property type="molecule type" value="Genomic_DNA"/>
</dbReference>
<reference evidence="1 2" key="1">
    <citation type="journal article" date="2018" name="Sci. Rep.">
        <title>Genomic signatures of local adaptation to the degree of environmental predictability in rotifers.</title>
        <authorList>
            <person name="Franch-Gras L."/>
            <person name="Hahn C."/>
            <person name="Garcia-Roger E.M."/>
            <person name="Carmona M.J."/>
            <person name="Serra M."/>
            <person name="Gomez A."/>
        </authorList>
    </citation>
    <scope>NUCLEOTIDE SEQUENCE [LARGE SCALE GENOMIC DNA]</scope>
    <source>
        <strain evidence="1">HYR1</strain>
    </source>
</reference>
<organism evidence="1 2">
    <name type="scientific">Brachionus plicatilis</name>
    <name type="common">Marine rotifer</name>
    <name type="synonym">Brachionus muelleri</name>
    <dbReference type="NCBI Taxonomy" id="10195"/>
    <lineage>
        <taxon>Eukaryota</taxon>
        <taxon>Metazoa</taxon>
        <taxon>Spiralia</taxon>
        <taxon>Gnathifera</taxon>
        <taxon>Rotifera</taxon>
        <taxon>Eurotatoria</taxon>
        <taxon>Monogononta</taxon>
        <taxon>Pseudotrocha</taxon>
        <taxon>Ploima</taxon>
        <taxon>Brachionidae</taxon>
        <taxon>Brachionus</taxon>
    </lineage>
</organism>
<protein>
    <submittedName>
        <fullName evidence="1">Uncharacterized protein</fullName>
    </submittedName>
</protein>